<dbReference type="EMBL" id="FNBI01000005">
    <property type="protein sequence ID" value="SDF71425.1"/>
    <property type="molecule type" value="Genomic_DNA"/>
</dbReference>
<keyword evidence="2" id="KW-1133">Transmembrane helix</keyword>
<sequence length="56" mass="6253">MEGGLWGTVVILGPILLALAIGWAMLKNRTSKAKLRQTEQATRDLYDQGTTDRTRH</sequence>
<evidence type="ECO:0000256" key="1">
    <source>
        <dbReference type="SAM" id="MobiDB-lite"/>
    </source>
</evidence>
<name>A0A1G7NBF1_9SPHN</name>
<dbReference type="Proteomes" id="UP000323502">
    <property type="component" value="Unassembled WGS sequence"/>
</dbReference>
<dbReference type="RefSeq" id="WP_162527077.1">
    <property type="nucleotide sequence ID" value="NZ_CP178397.1"/>
</dbReference>
<evidence type="ECO:0000313" key="3">
    <source>
        <dbReference type="EMBL" id="SDF71425.1"/>
    </source>
</evidence>
<feature type="compositionally biased region" description="Basic and acidic residues" evidence="1">
    <location>
        <begin position="41"/>
        <end position="56"/>
    </location>
</feature>
<feature type="transmembrane region" description="Helical" evidence="2">
    <location>
        <begin position="6"/>
        <end position="26"/>
    </location>
</feature>
<keyword evidence="4" id="KW-1185">Reference proteome</keyword>
<proteinExistence type="predicted"/>
<feature type="region of interest" description="Disordered" evidence="1">
    <location>
        <begin position="36"/>
        <end position="56"/>
    </location>
</feature>
<accession>A0A1G7NBF1</accession>
<keyword evidence="2" id="KW-0472">Membrane</keyword>
<dbReference type="AlphaFoldDB" id="A0A1G7NBF1"/>
<reference evidence="3 4" key="1">
    <citation type="submission" date="2016-10" db="EMBL/GenBank/DDBJ databases">
        <authorList>
            <person name="Varghese N."/>
            <person name="Submissions S."/>
        </authorList>
    </citation>
    <scope>NUCLEOTIDE SEQUENCE [LARGE SCALE GENOMIC DNA]</scope>
    <source>
        <strain evidence="3 4">S7-754</strain>
    </source>
</reference>
<evidence type="ECO:0000313" key="4">
    <source>
        <dbReference type="Proteomes" id="UP000323502"/>
    </source>
</evidence>
<evidence type="ECO:0000256" key="2">
    <source>
        <dbReference type="SAM" id="Phobius"/>
    </source>
</evidence>
<protein>
    <submittedName>
        <fullName evidence="3">Uncharacterized protein</fullName>
    </submittedName>
</protein>
<organism evidence="3 4">
    <name type="scientific">Sphingomonas carotinifaciens</name>
    <dbReference type="NCBI Taxonomy" id="1166323"/>
    <lineage>
        <taxon>Bacteria</taxon>
        <taxon>Pseudomonadati</taxon>
        <taxon>Pseudomonadota</taxon>
        <taxon>Alphaproteobacteria</taxon>
        <taxon>Sphingomonadales</taxon>
        <taxon>Sphingomonadaceae</taxon>
        <taxon>Sphingomonas</taxon>
    </lineage>
</organism>
<keyword evidence="2" id="KW-0812">Transmembrane</keyword>
<gene>
    <name evidence="3" type="ORF">SAMN05216557_105105</name>
</gene>